<name>A0A1J5PMT7_9ZZZZ</name>
<comment type="caution">
    <text evidence="1">The sequence shown here is derived from an EMBL/GenBank/DDBJ whole genome shotgun (WGS) entry which is preliminary data.</text>
</comment>
<sequence>MRHDHVIGIAAVTINAERIRLQAHIFIAGETGLAFAAAKPGIDQGDVADLEAAGVGLRIGSKCQHLANGLMPHGSRQRHAAILQ</sequence>
<dbReference type="AlphaFoldDB" id="A0A1J5PMT7"/>
<accession>A0A1J5PMT7</accession>
<protein>
    <submittedName>
        <fullName evidence="1">Uncharacterized protein</fullName>
    </submittedName>
</protein>
<proteinExistence type="predicted"/>
<organism evidence="1">
    <name type="scientific">mine drainage metagenome</name>
    <dbReference type="NCBI Taxonomy" id="410659"/>
    <lineage>
        <taxon>unclassified sequences</taxon>
        <taxon>metagenomes</taxon>
        <taxon>ecological metagenomes</taxon>
    </lineage>
</organism>
<dbReference type="EMBL" id="MLJW01003117">
    <property type="protein sequence ID" value="OIQ72817.1"/>
    <property type="molecule type" value="Genomic_DNA"/>
</dbReference>
<gene>
    <name evidence="1" type="ORF">GALL_455540</name>
</gene>
<reference evidence="1" key="1">
    <citation type="submission" date="2016-10" db="EMBL/GenBank/DDBJ databases">
        <title>Sequence of Gallionella enrichment culture.</title>
        <authorList>
            <person name="Poehlein A."/>
            <person name="Muehling M."/>
            <person name="Daniel R."/>
        </authorList>
    </citation>
    <scope>NUCLEOTIDE SEQUENCE</scope>
</reference>
<evidence type="ECO:0000313" key="1">
    <source>
        <dbReference type="EMBL" id="OIQ72817.1"/>
    </source>
</evidence>